<dbReference type="InterPro" id="IPR017872">
    <property type="entry name" value="Pyrmidine_PPase_CS"/>
</dbReference>
<dbReference type="Pfam" id="PF00591">
    <property type="entry name" value="Glycos_transf_3"/>
    <property type="match status" value="1"/>
</dbReference>
<reference evidence="5 6" key="1">
    <citation type="submission" date="2024-11" db="EMBL/GenBank/DDBJ databases">
        <title>Adaptive evolution of stress response genes in parasites aligns with host niche diversity.</title>
        <authorList>
            <person name="Hahn C."/>
            <person name="Resl P."/>
        </authorList>
    </citation>
    <scope>NUCLEOTIDE SEQUENCE [LARGE SCALE GENOMIC DNA]</scope>
    <source>
        <strain evidence="5">EGGRZ-B1_66</strain>
        <tissue evidence="5">Body</tissue>
    </source>
</reference>
<dbReference type="SUPFAM" id="SSF52418">
    <property type="entry name" value="Nucleoside phosphorylase/phosphoribosyltransferase catalytic domain"/>
    <property type="match status" value="1"/>
</dbReference>
<dbReference type="Gene3D" id="3.40.1030.10">
    <property type="entry name" value="Nucleoside phosphorylase/phosphoribosyltransferase catalytic domain"/>
    <property type="match status" value="1"/>
</dbReference>
<gene>
    <name evidence="5" type="ORF">Ciccas_014368</name>
</gene>
<dbReference type="PROSITE" id="PS00647">
    <property type="entry name" value="THYMID_PHOSPHORYLASE"/>
    <property type="match status" value="1"/>
</dbReference>
<dbReference type="InterPro" id="IPR017459">
    <property type="entry name" value="Glycosyl_Trfase_fam3_N_dom"/>
</dbReference>
<evidence type="ECO:0000259" key="3">
    <source>
        <dbReference type="Pfam" id="PF00591"/>
    </source>
</evidence>
<dbReference type="Pfam" id="PF02885">
    <property type="entry name" value="Glycos_trans_3N"/>
    <property type="match status" value="1"/>
</dbReference>
<dbReference type="Proteomes" id="UP001626550">
    <property type="component" value="Unassembled WGS sequence"/>
</dbReference>
<accession>A0ABD2PIC9</accession>
<proteinExistence type="predicted"/>
<dbReference type="Gene3D" id="1.20.970.10">
    <property type="entry name" value="Transferase, Pyrimidine Nucleoside Phosphorylase, Chain C"/>
    <property type="match status" value="1"/>
</dbReference>
<feature type="domain" description="Glycosyl transferase family 3 N-terminal" evidence="4">
    <location>
        <begin position="13"/>
        <end position="73"/>
    </location>
</feature>
<dbReference type="AlphaFoldDB" id="A0ABD2PIC9"/>
<dbReference type="InterPro" id="IPR000312">
    <property type="entry name" value="Glycosyl_Trfase_fam3"/>
</dbReference>
<evidence type="ECO:0000313" key="6">
    <source>
        <dbReference type="Proteomes" id="UP001626550"/>
    </source>
</evidence>
<sequence length="182" mass="20121">TYSANVMVFNVSEFLEIKVSGQREWTDREINEFVKKTVDETISDAQIGAFLMLVHLKGMSFVETASLTSAMVQYSVKFDWSDKPWHHVVVDKHSTGGIGDKTSQILAPILAANGLKIPMISGRGLGVTGGTLDKLEAIENYSCQMSRDQIENLLETAGFCITGQTKELVPADRKLYSIRDTT</sequence>
<organism evidence="5 6">
    <name type="scientific">Cichlidogyrus casuarinus</name>
    <dbReference type="NCBI Taxonomy" id="1844966"/>
    <lineage>
        <taxon>Eukaryota</taxon>
        <taxon>Metazoa</taxon>
        <taxon>Spiralia</taxon>
        <taxon>Lophotrochozoa</taxon>
        <taxon>Platyhelminthes</taxon>
        <taxon>Monogenea</taxon>
        <taxon>Monopisthocotylea</taxon>
        <taxon>Dactylogyridea</taxon>
        <taxon>Ancyrocephalidae</taxon>
        <taxon>Cichlidogyrus</taxon>
    </lineage>
</organism>
<dbReference type="PANTHER" id="PTHR10515:SF0">
    <property type="entry name" value="THYMIDINE PHOSPHORYLASE"/>
    <property type="match status" value="1"/>
</dbReference>
<dbReference type="SUPFAM" id="SSF47648">
    <property type="entry name" value="Nucleoside phosphorylase/phosphoribosyltransferase N-terminal domain"/>
    <property type="match status" value="1"/>
</dbReference>
<dbReference type="InterPro" id="IPR035902">
    <property type="entry name" value="Nuc_phospho_transferase"/>
</dbReference>
<keyword evidence="1" id="KW-0328">Glycosyltransferase</keyword>
<dbReference type="GO" id="GO:0016763">
    <property type="term" value="F:pentosyltransferase activity"/>
    <property type="evidence" value="ECO:0007669"/>
    <property type="project" value="UniProtKB-ARBA"/>
</dbReference>
<dbReference type="PANTHER" id="PTHR10515">
    <property type="entry name" value="THYMIDINE PHOSPHORYLASE"/>
    <property type="match status" value="1"/>
</dbReference>
<feature type="non-terminal residue" evidence="5">
    <location>
        <position position="1"/>
    </location>
</feature>
<keyword evidence="6" id="KW-1185">Reference proteome</keyword>
<feature type="domain" description="Glycosyl transferase family 3" evidence="3">
    <location>
        <begin position="88"/>
        <end position="180"/>
    </location>
</feature>
<dbReference type="InterPro" id="IPR036320">
    <property type="entry name" value="Glycosyl_Trfase_fam3_N_dom_sf"/>
</dbReference>
<feature type="non-terminal residue" evidence="5">
    <location>
        <position position="182"/>
    </location>
</feature>
<keyword evidence="2" id="KW-0808">Transferase</keyword>
<evidence type="ECO:0000313" key="5">
    <source>
        <dbReference type="EMBL" id="KAL3307126.1"/>
    </source>
</evidence>
<comment type="caution">
    <text evidence="5">The sequence shown here is derived from an EMBL/GenBank/DDBJ whole genome shotgun (WGS) entry which is preliminary data.</text>
</comment>
<name>A0ABD2PIC9_9PLAT</name>
<dbReference type="InterPro" id="IPR000053">
    <property type="entry name" value="Thymidine/pyrmidine_PPase"/>
</dbReference>
<evidence type="ECO:0000256" key="1">
    <source>
        <dbReference type="ARBA" id="ARBA00022676"/>
    </source>
</evidence>
<evidence type="ECO:0000259" key="4">
    <source>
        <dbReference type="Pfam" id="PF02885"/>
    </source>
</evidence>
<dbReference type="EMBL" id="JBJKFK010008255">
    <property type="protein sequence ID" value="KAL3307126.1"/>
    <property type="molecule type" value="Genomic_DNA"/>
</dbReference>
<protein>
    <recommendedName>
        <fullName evidence="7">Thymidine phosphorylase</fullName>
    </recommendedName>
</protein>
<evidence type="ECO:0008006" key="7">
    <source>
        <dbReference type="Google" id="ProtNLM"/>
    </source>
</evidence>
<evidence type="ECO:0000256" key="2">
    <source>
        <dbReference type="ARBA" id="ARBA00022679"/>
    </source>
</evidence>